<proteinExistence type="inferred from homology"/>
<dbReference type="PANTHER" id="PTHR22997">
    <property type="entry name" value="PIH1 DOMAIN-CONTAINING PROTEIN 1"/>
    <property type="match status" value="1"/>
</dbReference>
<comment type="similarity">
    <text evidence="1">Belongs to the PIH1 family.</text>
</comment>
<feature type="region of interest" description="Disordered" evidence="2">
    <location>
        <begin position="411"/>
        <end position="444"/>
    </location>
</feature>
<feature type="region of interest" description="Disordered" evidence="2">
    <location>
        <begin position="289"/>
        <end position="312"/>
    </location>
</feature>
<keyword evidence="5" id="KW-1185">Reference proteome</keyword>
<evidence type="ECO:0000256" key="2">
    <source>
        <dbReference type="SAM" id="MobiDB-lite"/>
    </source>
</evidence>
<protein>
    <recommendedName>
        <fullName evidence="3">PIH1 N-terminal domain-containing protein</fullName>
    </recommendedName>
</protein>
<sequence>MGSSERVTREGELILRFKWSMHQEAVLQTGAYTGYTSPRPRAAGVPLADGDLPEQKQVIPASPRSFLNMTTHKLVEMPRAYSGQKVTKDWILTHGIANMQVPFDMGSFRKVKGERAEGARHTTWCIDVVFNPLIVQLFIDDAFCNAMESFRPFVIGLTLKRIEESLNVKLVASSIKLIKEFRYKDGEEGGNSVPREFRELPDEHDCFDEELPPEEPRTEEPTAVLIEDITPGYSKPPALKKGFLNSGKADLYGPEGSKEGVLPENAGDPLGYIPKGLRKQCKIVDTGSPEYQAQQREKEAAEETNRMQQEFRDSILGDLDKWTKKTEHDRWEADLPDGTEPTSTSKYDNDYSRFDGIKEEPEKPEEEKRDYYFDERGVPQKFDAKPQKRGADAEMAQVLQKGFLENAKKALYPKGSEQAPTAPKASKLEDIEQLTKLSEGELME</sequence>
<evidence type="ECO:0000256" key="1">
    <source>
        <dbReference type="ARBA" id="ARBA00008511"/>
    </source>
</evidence>
<feature type="non-terminal residue" evidence="4">
    <location>
        <position position="444"/>
    </location>
</feature>
<organism evidence="4 5">
    <name type="scientific">Symbiodinium natans</name>
    <dbReference type="NCBI Taxonomy" id="878477"/>
    <lineage>
        <taxon>Eukaryota</taxon>
        <taxon>Sar</taxon>
        <taxon>Alveolata</taxon>
        <taxon>Dinophyceae</taxon>
        <taxon>Suessiales</taxon>
        <taxon>Symbiodiniaceae</taxon>
        <taxon>Symbiodinium</taxon>
    </lineage>
</organism>
<feature type="region of interest" description="Disordered" evidence="2">
    <location>
        <begin position="326"/>
        <end position="393"/>
    </location>
</feature>
<name>A0A812UHY1_9DINO</name>
<dbReference type="OrthoDB" id="443493at2759"/>
<dbReference type="Pfam" id="PF08190">
    <property type="entry name" value="PIH1"/>
    <property type="match status" value="1"/>
</dbReference>
<comment type="caution">
    <text evidence="4">The sequence shown here is derived from an EMBL/GenBank/DDBJ whole genome shotgun (WGS) entry which is preliminary data.</text>
</comment>
<dbReference type="PANTHER" id="PTHR22997:SF0">
    <property type="entry name" value="PIH1 DOMAIN-CONTAINING PROTEIN 1"/>
    <property type="match status" value="1"/>
</dbReference>
<accession>A0A812UHY1</accession>
<feature type="compositionally biased region" description="Basic and acidic residues" evidence="2">
    <location>
        <begin position="295"/>
        <end position="312"/>
    </location>
</feature>
<dbReference type="GO" id="GO:0005737">
    <property type="term" value="C:cytoplasm"/>
    <property type="evidence" value="ECO:0007669"/>
    <property type="project" value="TreeGrafter"/>
</dbReference>
<dbReference type="Proteomes" id="UP000604046">
    <property type="component" value="Unassembled WGS sequence"/>
</dbReference>
<dbReference type="InterPro" id="IPR012981">
    <property type="entry name" value="PIH1_N"/>
</dbReference>
<feature type="domain" description="PIH1 N-terminal" evidence="3">
    <location>
        <begin position="62"/>
        <end position="185"/>
    </location>
</feature>
<dbReference type="InterPro" id="IPR050734">
    <property type="entry name" value="PIH1/Kintoun_subfamily"/>
</dbReference>
<feature type="compositionally biased region" description="Basic and acidic residues" evidence="2">
    <location>
        <begin position="347"/>
        <end position="392"/>
    </location>
</feature>
<gene>
    <name evidence="4" type="ORF">SNAT2548_LOCUS32397</name>
</gene>
<evidence type="ECO:0000313" key="4">
    <source>
        <dbReference type="EMBL" id="CAE7569616.1"/>
    </source>
</evidence>
<dbReference type="EMBL" id="CAJNDS010002708">
    <property type="protein sequence ID" value="CAE7569616.1"/>
    <property type="molecule type" value="Genomic_DNA"/>
</dbReference>
<evidence type="ECO:0000313" key="5">
    <source>
        <dbReference type="Proteomes" id="UP000604046"/>
    </source>
</evidence>
<reference evidence="4" key="1">
    <citation type="submission" date="2021-02" db="EMBL/GenBank/DDBJ databases">
        <authorList>
            <person name="Dougan E. K."/>
            <person name="Rhodes N."/>
            <person name="Thang M."/>
            <person name="Chan C."/>
        </authorList>
    </citation>
    <scope>NUCLEOTIDE SEQUENCE</scope>
</reference>
<evidence type="ECO:0000259" key="3">
    <source>
        <dbReference type="Pfam" id="PF08190"/>
    </source>
</evidence>
<dbReference type="AlphaFoldDB" id="A0A812UHY1"/>